<dbReference type="PANTHER" id="PTHR13748:SF62">
    <property type="entry name" value="COBW DOMAIN-CONTAINING PROTEIN"/>
    <property type="match status" value="1"/>
</dbReference>
<evidence type="ECO:0000256" key="5">
    <source>
        <dbReference type="ARBA" id="ARBA00049117"/>
    </source>
</evidence>
<evidence type="ECO:0000313" key="8">
    <source>
        <dbReference type="Proteomes" id="UP000182762"/>
    </source>
</evidence>
<dbReference type="SUPFAM" id="SSF52540">
    <property type="entry name" value="P-loop containing nucleoside triphosphate hydrolases"/>
    <property type="match status" value="1"/>
</dbReference>
<dbReference type="InterPro" id="IPR027417">
    <property type="entry name" value="P-loop_NTPase"/>
</dbReference>
<dbReference type="InterPro" id="IPR003495">
    <property type="entry name" value="CobW/HypB/UreG_nucleotide-bd"/>
</dbReference>
<dbReference type="InterPro" id="IPR051316">
    <property type="entry name" value="Zinc-reg_GTPase_activator"/>
</dbReference>
<proteinExistence type="inferred from homology"/>
<protein>
    <submittedName>
        <fullName evidence="7">GTPase, G3E family</fullName>
    </submittedName>
</protein>
<comment type="similarity">
    <text evidence="4">Belongs to the SIMIBI class G3E GTPase family. ZNG1 subfamily.</text>
</comment>
<dbReference type="SMART" id="SM00833">
    <property type="entry name" value="CobW_C"/>
    <property type="match status" value="1"/>
</dbReference>
<reference evidence="7 8" key="1">
    <citation type="submission" date="2016-10" db="EMBL/GenBank/DDBJ databases">
        <authorList>
            <person name="Varghese N."/>
            <person name="Submissions S."/>
        </authorList>
    </citation>
    <scope>NUCLEOTIDE SEQUENCE [LARGE SCALE GENOMIC DNA]</scope>
    <source>
        <strain evidence="7 8">DSM 13796</strain>
    </source>
</reference>
<gene>
    <name evidence="7" type="ORF">SAMN02745910_02649</name>
</gene>
<dbReference type="Pfam" id="PF07683">
    <property type="entry name" value="CobW_C"/>
    <property type="match status" value="1"/>
</dbReference>
<sequence length="303" mass="33818">MRKVDVFILSGFLGSGKTTLLRQLLQEEKEHGRNVGVIMNEAGETAVDSEVLPNEVPLAELLNGCVCCTIQGQLEGQLEEMVSSYTLDAIYIETTGIAHPIEVLDGCITPSLSERITVRSIITVVNSKLLLELDSLSNRAQKLFLEQIRHGDLLLLNKEDLLTEDEKANTLMKVQMLNEGAKNILTTQARVPLSYILTQTRSRTASHEPTHMHNHLHIETFSYHEDSAFNGAKLEDFLKGLPQSVYRVKGYVRLQGNDQLYSLQYAYSTPLLMPVELQAKPSLVFIGENLQPQMLEKGLNSAI</sequence>
<evidence type="ECO:0000313" key="7">
    <source>
        <dbReference type="EMBL" id="SFQ66834.1"/>
    </source>
</evidence>
<organism evidence="7 8">
    <name type="scientific">Priestia endophytica DSM 13796</name>
    <dbReference type="NCBI Taxonomy" id="1121089"/>
    <lineage>
        <taxon>Bacteria</taxon>
        <taxon>Bacillati</taxon>
        <taxon>Bacillota</taxon>
        <taxon>Bacilli</taxon>
        <taxon>Bacillales</taxon>
        <taxon>Bacillaceae</taxon>
        <taxon>Priestia</taxon>
    </lineage>
</organism>
<keyword evidence="1" id="KW-0547">Nucleotide-binding</keyword>
<feature type="domain" description="CobW C-terminal" evidence="6">
    <location>
        <begin position="218"/>
        <end position="303"/>
    </location>
</feature>
<dbReference type="GeneID" id="93711292"/>
<keyword evidence="3" id="KW-0143">Chaperone</keyword>
<dbReference type="InterPro" id="IPR011629">
    <property type="entry name" value="CobW-like_C"/>
</dbReference>
<evidence type="ECO:0000256" key="1">
    <source>
        <dbReference type="ARBA" id="ARBA00022741"/>
    </source>
</evidence>
<dbReference type="Gene3D" id="3.30.1220.10">
    <property type="entry name" value="CobW-like, C-terminal domain"/>
    <property type="match status" value="1"/>
</dbReference>
<dbReference type="PANTHER" id="PTHR13748">
    <property type="entry name" value="COBW-RELATED"/>
    <property type="match status" value="1"/>
</dbReference>
<accession>A0A1I6ADL6</accession>
<dbReference type="Gene3D" id="3.40.50.300">
    <property type="entry name" value="P-loop containing nucleotide triphosphate hydrolases"/>
    <property type="match status" value="1"/>
</dbReference>
<comment type="catalytic activity">
    <reaction evidence="5">
        <text>GTP + H2O = GDP + phosphate + H(+)</text>
        <dbReference type="Rhea" id="RHEA:19669"/>
        <dbReference type="ChEBI" id="CHEBI:15377"/>
        <dbReference type="ChEBI" id="CHEBI:15378"/>
        <dbReference type="ChEBI" id="CHEBI:37565"/>
        <dbReference type="ChEBI" id="CHEBI:43474"/>
        <dbReference type="ChEBI" id="CHEBI:58189"/>
    </reaction>
    <physiologicalReaction direction="left-to-right" evidence="5">
        <dbReference type="Rhea" id="RHEA:19670"/>
    </physiologicalReaction>
</comment>
<evidence type="ECO:0000259" key="6">
    <source>
        <dbReference type="SMART" id="SM00833"/>
    </source>
</evidence>
<dbReference type="Pfam" id="PF02492">
    <property type="entry name" value="cobW"/>
    <property type="match status" value="1"/>
</dbReference>
<name>A0A1I6ADL6_9BACI</name>
<dbReference type="InterPro" id="IPR036627">
    <property type="entry name" value="CobW-likC_sf"/>
</dbReference>
<evidence type="ECO:0000256" key="2">
    <source>
        <dbReference type="ARBA" id="ARBA00022801"/>
    </source>
</evidence>
<evidence type="ECO:0000256" key="3">
    <source>
        <dbReference type="ARBA" id="ARBA00023186"/>
    </source>
</evidence>
<dbReference type="SUPFAM" id="SSF90002">
    <property type="entry name" value="Hypothetical protein YjiA, C-terminal domain"/>
    <property type="match status" value="1"/>
</dbReference>
<dbReference type="EMBL" id="FOXX01000006">
    <property type="protein sequence ID" value="SFQ66834.1"/>
    <property type="molecule type" value="Genomic_DNA"/>
</dbReference>
<keyword evidence="2" id="KW-0378">Hydrolase</keyword>
<keyword evidence="8" id="KW-1185">Reference proteome</keyword>
<evidence type="ECO:0000256" key="4">
    <source>
        <dbReference type="ARBA" id="ARBA00034320"/>
    </source>
</evidence>
<dbReference type="Proteomes" id="UP000182762">
    <property type="component" value="Unassembled WGS sequence"/>
</dbReference>
<dbReference type="RefSeq" id="WP_061805342.1">
    <property type="nucleotide sequence ID" value="NZ_FOXX01000006.1"/>
</dbReference>
<comment type="caution">
    <text evidence="7">The sequence shown here is derived from an EMBL/GenBank/DDBJ whole genome shotgun (WGS) entry which is preliminary data.</text>
</comment>